<dbReference type="Proteomes" id="UP000813824">
    <property type="component" value="Unassembled WGS sequence"/>
</dbReference>
<keyword evidence="2" id="KW-0812">Transmembrane</keyword>
<feature type="transmembrane region" description="Helical" evidence="2">
    <location>
        <begin position="99"/>
        <end position="125"/>
    </location>
</feature>
<dbReference type="AlphaFoldDB" id="A0A8K0UWK6"/>
<name>A0A8K0UWK6_9AGAR</name>
<dbReference type="EMBL" id="JAEVFJ010000004">
    <property type="protein sequence ID" value="KAH8105256.1"/>
    <property type="molecule type" value="Genomic_DNA"/>
</dbReference>
<organism evidence="3 4">
    <name type="scientific">Cristinia sonorae</name>
    <dbReference type="NCBI Taxonomy" id="1940300"/>
    <lineage>
        <taxon>Eukaryota</taxon>
        <taxon>Fungi</taxon>
        <taxon>Dikarya</taxon>
        <taxon>Basidiomycota</taxon>
        <taxon>Agaricomycotina</taxon>
        <taxon>Agaricomycetes</taxon>
        <taxon>Agaricomycetidae</taxon>
        <taxon>Agaricales</taxon>
        <taxon>Pleurotineae</taxon>
        <taxon>Stephanosporaceae</taxon>
        <taxon>Cristinia</taxon>
    </lineage>
</organism>
<keyword evidence="4" id="KW-1185">Reference proteome</keyword>
<accession>A0A8K0UWK6</accession>
<protein>
    <submittedName>
        <fullName evidence="3">Uncharacterized protein</fullName>
    </submittedName>
</protein>
<comment type="caution">
    <text evidence="3">The sequence shown here is derived from an EMBL/GenBank/DDBJ whole genome shotgun (WGS) entry which is preliminary data.</text>
</comment>
<keyword evidence="2" id="KW-1133">Transmembrane helix</keyword>
<feature type="transmembrane region" description="Helical" evidence="2">
    <location>
        <begin position="506"/>
        <end position="528"/>
    </location>
</feature>
<gene>
    <name evidence="3" type="ORF">BXZ70DRAFT_1043109</name>
</gene>
<feature type="transmembrane region" description="Helical" evidence="2">
    <location>
        <begin position="44"/>
        <end position="66"/>
    </location>
</feature>
<proteinExistence type="predicted"/>
<dbReference type="PANTHER" id="PTHR37544:SF3">
    <property type="entry name" value="SPRAY"/>
    <property type="match status" value="1"/>
</dbReference>
<sequence>MASRPLSSATSKSKRYSHSVHLIPTPGEIERRPERFEPFVLKPWVAFGVATLMVVFGVAISVVYNISKRNQGQDGNIDHDLTPPDLTLRLGFPVPQKNVFQGVASTSFLTSFFPTLLIIPMVFAWHVTDQRLRSFHPYVILAQGNARAENSLLLNYTTMNQLSAFWSSMRKGHWLILVSMLTAVITNLLQPFAGALLSVKPIPSSQITTVPSATALGLSPDVKTLNAFLSAAGFTEAAAFQGLPDPPFVRNNWASAQIKLPENPGLNASMILNTFGIRTNTNCVNPTTLTLAIGSSTSYSITATTSTGCSANVTFNPASADQQYGSVAVSTPAACGVAADTTEEFLPVMFWFFHLKDGTNTPQAKACICSPTINVFNVEAKVNLNNGSLADVKILSAYTTPNNVTGGTQAGRAFNGVALQSLATDQFVSARATAIAAGLPGAILRLASQSGLQQFFDSEDAFLNLTTQIYTQHLSVSAKSIYFVQTTDPILAIKTSLVERILVDELAAIALSILLILTGLVGLTIHTLHLRLRRRTKLHLTSEPGSIASALALTSRSGFGELLVPYDDEDSIARKLRGLRFMLDGRTGAIVALESEEGSEEEDVAGGYMMGEYAGGGSGSESPPAKDEKSSEEGLLAVPPVMPYDPYSSSGSR</sequence>
<feature type="region of interest" description="Disordered" evidence="1">
    <location>
        <begin position="593"/>
        <end position="653"/>
    </location>
</feature>
<dbReference type="InterPro" id="IPR021840">
    <property type="entry name" value="DUF3433"/>
</dbReference>
<dbReference type="PANTHER" id="PTHR37544">
    <property type="entry name" value="SPRAY-RELATED"/>
    <property type="match status" value="1"/>
</dbReference>
<evidence type="ECO:0000256" key="1">
    <source>
        <dbReference type="SAM" id="MobiDB-lite"/>
    </source>
</evidence>
<reference evidence="3" key="1">
    <citation type="journal article" date="2021" name="New Phytol.">
        <title>Evolutionary innovations through gain and loss of genes in the ectomycorrhizal Boletales.</title>
        <authorList>
            <person name="Wu G."/>
            <person name="Miyauchi S."/>
            <person name="Morin E."/>
            <person name="Kuo A."/>
            <person name="Drula E."/>
            <person name="Varga T."/>
            <person name="Kohler A."/>
            <person name="Feng B."/>
            <person name="Cao Y."/>
            <person name="Lipzen A."/>
            <person name="Daum C."/>
            <person name="Hundley H."/>
            <person name="Pangilinan J."/>
            <person name="Johnson J."/>
            <person name="Barry K."/>
            <person name="LaButti K."/>
            <person name="Ng V."/>
            <person name="Ahrendt S."/>
            <person name="Min B."/>
            <person name="Choi I.G."/>
            <person name="Park H."/>
            <person name="Plett J.M."/>
            <person name="Magnuson J."/>
            <person name="Spatafora J.W."/>
            <person name="Nagy L.G."/>
            <person name="Henrissat B."/>
            <person name="Grigoriev I.V."/>
            <person name="Yang Z.L."/>
            <person name="Xu J."/>
            <person name="Martin F.M."/>
        </authorList>
    </citation>
    <scope>NUCLEOTIDE SEQUENCE</scope>
    <source>
        <strain evidence="3">KKN 215</strain>
    </source>
</reference>
<keyword evidence="2" id="KW-0472">Membrane</keyword>
<evidence type="ECO:0000313" key="3">
    <source>
        <dbReference type="EMBL" id="KAH8105256.1"/>
    </source>
</evidence>
<evidence type="ECO:0000256" key="2">
    <source>
        <dbReference type="SAM" id="Phobius"/>
    </source>
</evidence>
<dbReference type="Pfam" id="PF11915">
    <property type="entry name" value="DUF3433"/>
    <property type="match status" value="1"/>
</dbReference>
<feature type="transmembrane region" description="Helical" evidence="2">
    <location>
        <begin position="174"/>
        <end position="197"/>
    </location>
</feature>
<evidence type="ECO:0000313" key="4">
    <source>
        <dbReference type="Proteomes" id="UP000813824"/>
    </source>
</evidence>
<dbReference type="OrthoDB" id="3248909at2759"/>
<feature type="compositionally biased region" description="Acidic residues" evidence="1">
    <location>
        <begin position="594"/>
        <end position="604"/>
    </location>
</feature>